<evidence type="ECO:0000256" key="2">
    <source>
        <dbReference type="SAM" id="Phobius"/>
    </source>
</evidence>
<name>A0ABR4A5X4_9LECA</name>
<dbReference type="PANTHER" id="PTHR40633">
    <property type="entry name" value="MATRIX PROTEIN, PUTATIVE (AFU_ORTHOLOGUE AFUA_8G05410)-RELATED"/>
    <property type="match status" value="1"/>
</dbReference>
<dbReference type="InterPro" id="IPR018466">
    <property type="entry name" value="Kre9/Knh1-like_N"/>
</dbReference>
<reference evidence="5 6" key="1">
    <citation type="submission" date="2024-09" db="EMBL/GenBank/DDBJ databases">
        <title>Rethinking Asexuality: The Enigmatic Case of Functional Sexual Genes in Lepraria (Stereocaulaceae).</title>
        <authorList>
            <person name="Doellman M."/>
            <person name="Sun Y."/>
            <person name="Barcenas-Pena A."/>
            <person name="Lumbsch H.T."/>
            <person name="Grewe F."/>
        </authorList>
    </citation>
    <scope>NUCLEOTIDE SEQUENCE [LARGE SCALE GENOMIC DNA]</scope>
    <source>
        <strain evidence="5 6">Mercado 3170</strain>
    </source>
</reference>
<keyword evidence="2" id="KW-0812">Transmembrane</keyword>
<dbReference type="PANTHER" id="PTHR40633:SF1">
    <property type="entry name" value="GPI ANCHORED SERINE-THREONINE RICH PROTEIN (AFU_ORTHOLOGUE AFUA_1G03630)"/>
    <property type="match status" value="1"/>
</dbReference>
<dbReference type="EMBL" id="JBEFKJ010000021">
    <property type="protein sequence ID" value="KAL2040470.1"/>
    <property type="molecule type" value="Genomic_DNA"/>
</dbReference>
<accession>A0ABR4A5X4</accession>
<organism evidence="5 6">
    <name type="scientific">Stereocaulon virgatum</name>
    <dbReference type="NCBI Taxonomy" id="373712"/>
    <lineage>
        <taxon>Eukaryota</taxon>
        <taxon>Fungi</taxon>
        <taxon>Dikarya</taxon>
        <taxon>Ascomycota</taxon>
        <taxon>Pezizomycotina</taxon>
        <taxon>Lecanoromycetes</taxon>
        <taxon>OSLEUM clade</taxon>
        <taxon>Lecanoromycetidae</taxon>
        <taxon>Lecanorales</taxon>
        <taxon>Lecanorineae</taxon>
        <taxon>Stereocaulaceae</taxon>
        <taxon>Stereocaulon</taxon>
    </lineage>
</organism>
<feature type="domain" description="Yeast cell wall synthesis Kre9/Knh1-like N-terminal" evidence="4">
    <location>
        <begin position="30"/>
        <end position="103"/>
    </location>
</feature>
<feature type="chain" id="PRO_5045280826" description="Yeast cell wall synthesis Kre9/Knh1-like N-terminal domain-containing protein" evidence="3">
    <location>
        <begin position="19"/>
        <end position="236"/>
    </location>
</feature>
<keyword evidence="2" id="KW-1133">Transmembrane helix</keyword>
<keyword evidence="2" id="KW-0472">Membrane</keyword>
<evidence type="ECO:0000313" key="6">
    <source>
        <dbReference type="Proteomes" id="UP001590950"/>
    </source>
</evidence>
<dbReference type="Proteomes" id="UP001590950">
    <property type="component" value="Unassembled WGS sequence"/>
</dbReference>
<evidence type="ECO:0000256" key="3">
    <source>
        <dbReference type="SAM" id="SignalP"/>
    </source>
</evidence>
<keyword evidence="1 3" id="KW-0732">Signal</keyword>
<feature type="transmembrane region" description="Helical" evidence="2">
    <location>
        <begin position="217"/>
        <end position="235"/>
    </location>
</feature>
<feature type="signal peptide" evidence="3">
    <location>
        <begin position="1"/>
        <end position="18"/>
    </location>
</feature>
<evidence type="ECO:0000256" key="1">
    <source>
        <dbReference type="ARBA" id="ARBA00022729"/>
    </source>
</evidence>
<evidence type="ECO:0000313" key="5">
    <source>
        <dbReference type="EMBL" id="KAL2040470.1"/>
    </source>
</evidence>
<dbReference type="InterPro" id="IPR052982">
    <property type="entry name" value="SRP1/TIP1-like"/>
</dbReference>
<gene>
    <name evidence="5" type="ORF">N7G274_006913</name>
</gene>
<dbReference type="Pfam" id="PF10342">
    <property type="entry name" value="Kre9_KNH"/>
    <property type="match status" value="1"/>
</dbReference>
<keyword evidence="6" id="KW-1185">Reference proteome</keyword>
<evidence type="ECO:0000259" key="4">
    <source>
        <dbReference type="Pfam" id="PF10342"/>
    </source>
</evidence>
<proteinExistence type="predicted"/>
<comment type="caution">
    <text evidence="5">The sequence shown here is derived from an EMBL/GenBank/DDBJ whole genome shotgun (WGS) entry which is preliminary data.</text>
</comment>
<protein>
    <recommendedName>
        <fullName evidence="4">Yeast cell wall synthesis Kre9/Knh1-like N-terminal domain-containing protein</fullName>
    </recommendedName>
</protein>
<sequence>MRFLTITTTLLAPLSAQAFVAFTNNAYNGITAGTPFTLTWSGDNSPVTISLLNGPKQMLLKVNTVANAISGSSFTWTPPTTLNPDVYALSITQSGITNYSPQFFLRSDGVPAPTSQATTALATTHVTSLAMTYVASSAASPASIPAATSAPAGKPPGAPSLAVVMDSKPAYSVPGNSTSTVMSSGMASGTVSGMPSGTGSAPIQKLTGGAERVERIGWVYSIAAVVVGAVGIRFAF</sequence>